<dbReference type="PANTHER" id="PTHR22639">
    <property type="entry name" value="GAG-RELATED PROTEIN"/>
    <property type="match status" value="1"/>
</dbReference>
<evidence type="ECO:0000313" key="4">
    <source>
        <dbReference type="Proteomes" id="UP001295444"/>
    </source>
</evidence>
<dbReference type="GO" id="GO:0003690">
    <property type="term" value="F:double-stranded DNA binding"/>
    <property type="evidence" value="ECO:0007669"/>
    <property type="project" value="InterPro"/>
</dbReference>
<evidence type="ECO:0008006" key="5">
    <source>
        <dbReference type="Google" id="ProtNLM"/>
    </source>
</evidence>
<proteinExistence type="predicted"/>
<dbReference type="AlphaFoldDB" id="A0AAD1R609"/>
<reference evidence="3" key="1">
    <citation type="submission" date="2022-03" db="EMBL/GenBank/DDBJ databases">
        <authorList>
            <person name="Alioto T."/>
            <person name="Alioto T."/>
            <person name="Gomez Garrido J."/>
        </authorList>
    </citation>
    <scope>NUCLEOTIDE SEQUENCE</scope>
</reference>
<gene>
    <name evidence="3" type="ORF">PECUL_23A022109</name>
</gene>
<dbReference type="Proteomes" id="UP001295444">
    <property type="component" value="Chromosome 01"/>
</dbReference>
<evidence type="ECO:0000259" key="2">
    <source>
        <dbReference type="Pfam" id="PF23058"/>
    </source>
</evidence>
<dbReference type="Pfam" id="PF23057">
    <property type="entry name" value="RBD_ZCCHC3_1st"/>
    <property type="match status" value="1"/>
</dbReference>
<organism evidence="3 4">
    <name type="scientific">Pelobates cultripes</name>
    <name type="common">Western spadefoot toad</name>
    <dbReference type="NCBI Taxonomy" id="61616"/>
    <lineage>
        <taxon>Eukaryota</taxon>
        <taxon>Metazoa</taxon>
        <taxon>Chordata</taxon>
        <taxon>Craniata</taxon>
        <taxon>Vertebrata</taxon>
        <taxon>Euteleostomi</taxon>
        <taxon>Amphibia</taxon>
        <taxon>Batrachia</taxon>
        <taxon>Anura</taxon>
        <taxon>Pelobatoidea</taxon>
        <taxon>Pelobatidae</taxon>
        <taxon>Pelobates</taxon>
    </lineage>
</organism>
<dbReference type="EMBL" id="OW240912">
    <property type="protein sequence ID" value="CAH2224036.1"/>
    <property type="molecule type" value="Genomic_DNA"/>
</dbReference>
<protein>
    <recommendedName>
        <fullName evidence="5">CCHC-type domain-containing protein</fullName>
    </recommendedName>
</protein>
<evidence type="ECO:0000259" key="1">
    <source>
        <dbReference type="Pfam" id="PF23057"/>
    </source>
</evidence>
<evidence type="ECO:0000313" key="3">
    <source>
        <dbReference type="EMBL" id="CAH2224036.1"/>
    </source>
</evidence>
<dbReference type="GO" id="GO:0003723">
    <property type="term" value="F:RNA binding"/>
    <property type="evidence" value="ECO:0007669"/>
    <property type="project" value="InterPro"/>
</dbReference>
<feature type="domain" description="Zinc finger CCHC" evidence="1">
    <location>
        <begin position="35"/>
        <end position="103"/>
    </location>
</feature>
<dbReference type="InterPro" id="IPR042509">
    <property type="entry name" value="ZCCHC3"/>
</dbReference>
<dbReference type="InterPro" id="IPR057810">
    <property type="entry name" value="RBD_ZCCHC3_1st"/>
</dbReference>
<dbReference type="PANTHER" id="PTHR22639:SF4">
    <property type="entry name" value="ZINC FINGER CCHC DOMAIN-CONTAINING PROTEIN 3"/>
    <property type="match status" value="1"/>
</dbReference>
<name>A0AAD1R609_PELCU</name>
<sequence>MAGHSVPNAWASGSPRLAGVGSVACPLAHLPGCKRNVVWLTWDGETRVPDRRLLVSCLKDMGFSPSDLFALIHASGIQEFDVSFMTLLLPDHFWAGWEAASSQQGSRRAGFTAIPIAGILVWARRYGDVKGPPVKILDEDEIWTGGWTDPVLLREIRGVTQLMPNSFFIGVDRVSCFYPGQPQTCHRYRSYRHFSNAGAVQKCTMCGAVGHLQDTCSEIRIIYAEG</sequence>
<dbReference type="InterPro" id="IPR057811">
    <property type="entry name" value="RBD_ZCCHC3_2nd"/>
</dbReference>
<feature type="domain" description="Zinc finger CCHC" evidence="2">
    <location>
        <begin position="114"/>
        <end position="178"/>
    </location>
</feature>
<accession>A0AAD1R609</accession>
<dbReference type="GO" id="GO:0002218">
    <property type="term" value="P:activation of innate immune response"/>
    <property type="evidence" value="ECO:0007669"/>
    <property type="project" value="InterPro"/>
</dbReference>
<dbReference type="Pfam" id="PF23058">
    <property type="entry name" value="RBD_ZCCHC3_2nd"/>
    <property type="match status" value="1"/>
</dbReference>
<keyword evidence="4" id="KW-1185">Reference proteome</keyword>